<dbReference type="Pfam" id="PF13439">
    <property type="entry name" value="Glyco_transf_4"/>
    <property type="match status" value="1"/>
</dbReference>
<gene>
    <name evidence="3" type="ORF">J2X07_002308</name>
</gene>
<dbReference type="Proteomes" id="UP001258181">
    <property type="component" value="Unassembled WGS sequence"/>
</dbReference>
<dbReference type="InterPro" id="IPR001296">
    <property type="entry name" value="Glyco_trans_1"/>
</dbReference>
<dbReference type="Pfam" id="PF00534">
    <property type="entry name" value="Glycos_transf_1"/>
    <property type="match status" value="1"/>
</dbReference>
<dbReference type="EMBL" id="JAVDWA010000003">
    <property type="protein sequence ID" value="MDR7073322.1"/>
    <property type="molecule type" value="Genomic_DNA"/>
</dbReference>
<dbReference type="RefSeq" id="WP_310258823.1">
    <property type="nucleotide sequence ID" value="NZ_JAVDWA010000003.1"/>
</dbReference>
<evidence type="ECO:0000259" key="1">
    <source>
        <dbReference type="Pfam" id="PF00534"/>
    </source>
</evidence>
<reference evidence="3 4" key="1">
    <citation type="submission" date="2023-07" db="EMBL/GenBank/DDBJ databases">
        <title>Sorghum-associated microbial communities from plants grown in Nebraska, USA.</title>
        <authorList>
            <person name="Schachtman D."/>
        </authorList>
    </citation>
    <scope>NUCLEOTIDE SEQUENCE [LARGE SCALE GENOMIC DNA]</scope>
    <source>
        <strain evidence="3 4">BE211</strain>
    </source>
</reference>
<evidence type="ECO:0000313" key="3">
    <source>
        <dbReference type="EMBL" id="MDR7073322.1"/>
    </source>
</evidence>
<dbReference type="Gene3D" id="3.40.50.2000">
    <property type="entry name" value="Glycogen Phosphorylase B"/>
    <property type="match status" value="2"/>
</dbReference>
<evidence type="ECO:0000313" key="4">
    <source>
        <dbReference type="Proteomes" id="UP001258181"/>
    </source>
</evidence>
<feature type="domain" description="Glycosyltransferase subfamily 4-like N-terminal" evidence="2">
    <location>
        <begin position="14"/>
        <end position="165"/>
    </location>
</feature>
<evidence type="ECO:0000259" key="2">
    <source>
        <dbReference type="Pfam" id="PF13439"/>
    </source>
</evidence>
<dbReference type="PANTHER" id="PTHR12526">
    <property type="entry name" value="GLYCOSYLTRANSFERASE"/>
    <property type="match status" value="1"/>
</dbReference>
<proteinExistence type="predicted"/>
<dbReference type="InterPro" id="IPR028098">
    <property type="entry name" value="Glyco_trans_4-like_N"/>
</dbReference>
<protein>
    <submittedName>
        <fullName evidence="3">Glycosyltransferase involved in cell wall biosynthesis</fullName>
    </submittedName>
</protein>
<organism evidence="3 4">
    <name type="scientific">Fictibacillus barbaricus</name>
    <dbReference type="NCBI Taxonomy" id="182136"/>
    <lineage>
        <taxon>Bacteria</taxon>
        <taxon>Bacillati</taxon>
        <taxon>Bacillota</taxon>
        <taxon>Bacilli</taxon>
        <taxon>Bacillales</taxon>
        <taxon>Fictibacillaceae</taxon>
        <taxon>Fictibacillus</taxon>
    </lineage>
</organism>
<dbReference type="SUPFAM" id="SSF53756">
    <property type="entry name" value="UDP-Glycosyltransferase/glycogen phosphorylase"/>
    <property type="match status" value="1"/>
</dbReference>
<accession>A0ABU1U1F5</accession>
<name>A0ABU1U1F5_9BACL</name>
<comment type="caution">
    <text evidence="3">The sequence shown here is derived from an EMBL/GenBank/DDBJ whole genome shotgun (WGS) entry which is preliminary data.</text>
</comment>
<sequence length="354" mass="41073">MKTILLISDGKKIGGAEKYLVGVINLLKSKYRFNILMNDEIQSDFSGDKEINTICKVISNKKPLSTILNFLKVYLKIRPDIIHLNLTHPTSCLWIQILSLFFPKGKFKATLHLATSVKHIRIYKYILKRTYKKMEVILVAESAISKLKNNYGIHTDMEVIPNWIDNNHFSIPSITFKAKLRKQLLLPEDKKIGLFIGRFEEQKNLLKLLELTKKYLSDEWLLLLVGEGSMIDQIKTYIKQHNMSNYVRLYPFTNDPRNYYWVADSFFLISKYECTPLSLLEAMSTGLASVVTDVGDMKLMVGKEEFVIKYNEHSDNSLDCLKSSLKEDPNYWRNQVVNNYSPITAYEKLVSIYK</sequence>
<feature type="domain" description="Glycosyl transferase family 1" evidence="1">
    <location>
        <begin position="177"/>
        <end position="315"/>
    </location>
</feature>
<keyword evidence="4" id="KW-1185">Reference proteome</keyword>